<dbReference type="Proteomes" id="UP000321258">
    <property type="component" value="Unassembled WGS sequence"/>
</dbReference>
<dbReference type="InterPro" id="IPR036737">
    <property type="entry name" value="OmpA-like_sf"/>
</dbReference>
<evidence type="ECO:0000313" key="2">
    <source>
        <dbReference type="EMBL" id="GEO98204.1"/>
    </source>
</evidence>
<accession>A0A512IKI8</accession>
<organism evidence="2 3">
    <name type="scientific">Methylobacterium haplocladii</name>
    <dbReference type="NCBI Taxonomy" id="1176176"/>
    <lineage>
        <taxon>Bacteria</taxon>
        <taxon>Pseudomonadati</taxon>
        <taxon>Pseudomonadota</taxon>
        <taxon>Alphaproteobacteria</taxon>
        <taxon>Hyphomicrobiales</taxon>
        <taxon>Methylobacteriaceae</taxon>
        <taxon>Methylobacterium</taxon>
    </lineage>
</organism>
<evidence type="ECO:0000256" key="1">
    <source>
        <dbReference type="SAM" id="MobiDB-lite"/>
    </source>
</evidence>
<reference evidence="2 3" key="1">
    <citation type="submission" date="2019-07" db="EMBL/GenBank/DDBJ databases">
        <title>Whole genome shotgun sequence of Methylobacterium haplocladii NBRC 107714.</title>
        <authorList>
            <person name="Hosoyama A."/>
            <person name="Uohara A."/>
            <person name="Ohji S."/>
            <person name="Ichikawa N."/>
        </authorList>
    </citation>
    <scope>NUCLEOTIDE SEQUENCE [LARGE SCALE GENOMIC DNA]</scope>
    <source>
        <strain evidence="2 3">NBRC 107714</strain>
    </source>
</reference>
<dbReference type="EMBL" id="BJZT01000005">
    <property type="protein sequence ID" value="GEO98204.1"/>
    <property type="molecule type" value="Genomic_DNA"/>
</dbReference>
<proteinExistence type="predicted"/>
<feature type="region of interest" description="Disordered" evidence="1">
    <location>
        <begin position="604"/>
        <end position="623"/>
    </location>
</feature>
<feature type="compositionally biased region" description="Basic and acidic residues" evidence="1">
    <location>
        <begin position="537"/>
        <end position="562"/>
    </location>
</feature>
<protein>
    <recommendedName>
        <fullName evidence="4">OmpA-like domain-containing protein</fullName>
    </recommendedName>
</protein>
<sequence>MLALLWAGTTGVTAPIVADALRAESTPIVRDTGLGEPEPWLRIEAEGRDLLALGEAPDSAARDATLTRLSAIPGLRRLSDRTGLIGSASPFVWTATRVSADRIEIGGNRPAEIGAAALAARLSPALPPDATLRDRARAARGGPAGFALAAAYLVERLGGFAPGAVATLSDTTLSINGEALDSAAYEAARSTPPEGFALGSLAVLPPRVDDFRFVVERRPDGGLTLGGNIVSEAARAETLKLAGIVVANAATGAGEPATVADALRTARGLDDTVDPAALAGAALRLAGLIREGTVRFERGSLSVSGTALDEEAVGEAEAALRDGRPAGVSAGSVSLGVRPVSPYAIRIRRESGTVTVTGYLPDRAAREALNAALRPRFLREAIVDRSRISSGAPPQLVAALTATIGPLSALASGEVSTTDRTMQLSGESLYAESARRAGEDLRRAMPPAWESTVSITTRDAAPAYDTPTCARLFSEKLAGHTLRFAPGSSELRPNFYPVLDALADLAKACRAERVEVTGHLDPPGAPVPKPAILPEAKAEKDKADKAKADKAQKPGKAADKKPGSAPTEKTPAETEAAPDLATARAAAIVDYLLKAGVASDRALAAPGSAPLSDRQGIGLALRS</sequence>
<dbReference type="AlphaFoldDB" id="A0A512IKI8"/>
<dbReference type="Gene3D" id="3.40.1520.20">
    <property type="match status" value="3"/>
</dbReference>
<keyword evidence="3" id="KW-1185">Reference proteome</keyword>
<name>A0A512IKI8_9HYPH</name>
<evidence type="ECO:0008006" key="4">
    <source>
        <dbReference type="Google" id="ProtNLM"/>
    </source>
</evidence>
<feature type="region of interest" description="Disordered" evidence="1">
    <location>
        <begin position="537"/>
        <end position="578"/>
    </location>
</feature>
<gene>
    <name evidence="2" type="ORF">MHA02_05920</name>
</gene>
<comment type="caution">
    <text evidence="2">The sequence shown here is derived from an EMBL/GenBank/DDBJ whole genome shotgun (WGS) entry which is preliminary data.</text>
</comment>
<dbReference type="SUPFAM" id="SSF103088">
    <property type="entry name" value="OmpA-like"/>
    <property type="match status" value="1"/>
</dbReference>
<dbReference type="Gene3D" id="3.30.1330.60">
    <property type="entry name" value="OmpA-like domain"/>
    <property type="match status" value="1"/>
</dbReference>
<evidence type="ECO:0000313" key="3">
    <source>
        <dbReference type="Proteomes" id="UP000321258"/>
    </source>
</evidence>